<dbReference type="InterPro" id="IPR002472">
    <property type="entry name" value="Palm_thioest"/>
</dbReference>
<evidence type="ECO:0000256" key="4">
    <source>
        <dbReference type="ARBA" id="ARBA00022801"/>
    </source>
</evidence>
<evidence type="ECO:0000256" key="2">
    <source>
        <dbReference type="ARBA" id="ARBA00014212"/>
    </source>
</evidence>
<dbReference type="PRINTS" id="PR00414">
    <property type="entry name" value="PPTHIESTRASE"/>
</dbReference>
<dbReference type="InterPro" id="IPR029058">
    <property type="entry name" value="AB_hydrolase_fold"/>
</dbReference>
<evidence type="ECO:0000256" key="3">
    <source>
        <dbReference type="ARBA" id="ARBA00022729"/>
    </source>
</evidence>
<dbReference type="PANTHER" id="PTHR11247">
    <property type="entry name" value="PALMITOYL-PROTEIN THIOESTERASE/DOLICHYLDIPHOSPHATASE 1"/>
    <property type="match status" value="1"/>
</dbReference>
<dbReference type="SUPFAM" id="SSF53474">
    <property type="entry name" value="alpha/beta-Hydrolases"/>
    <property type="match status" value="1"/>
</dbReference>
<dbReference type="EMBL" id="KV453859">
    <property type="protein sequence ID" value="ODV84006.1"/>
    <property type="molecule type" value="Genomic_DNA"/>
</dbReference>
<organism evidence="8 9">
    <name type="scientific">[Candida] arabinofermentans NRRL YB-2248</name>
    <dbReference type="NCBI Taxonomy" id="983967"/>
    <lineage>
        <taxon>Eukaryota</taxon>
        <taxon>Fungi</taxon>
        <taxon>Dikarya</taxon>
        <taxon>Ascomycota</taxon>
        <taxon>Saccharomycotina</taxon>
        <taxon>Pichiomycetes</taxon>
        <taxon>Pichiales</taxon>
        <taxon>Pichiaceae</taxon>
        <taxon>Ogataea</taxon>
        <taxon>Ogataea/Candida clade</taxon>
    </lineage>
</organism>
<dbReference type="Gene3D" id="3.40.50.1820">
    <property type="entry name" value="alpha/beta hydrolase"/>
    <property type="match status" value="1"/>
</dbReference>
<accession>A0A1E4SWZ2</accession>
<dbReference type="OrthoDB" id="10263094at2759"/>
<keyword evidence="4" id="KW-0378">Hydrolase</keyword>
<sequence>MGDSYNSSSMQRVQNLLKSAVPDLFIHSIYLDTNDLQDQKASVAGDLNVQILNVCDQLNDIPQLSNGFNAIGFSQGGLFLRSAMEICGLPISNLITYGSPHNGVIDLPPCPQGNWLCQKRNELLKKQIYKPNIQRSIVQAQYFRDVYNYDTYLAESNFLKFVNNDQANDENSKDWSYYDNFVKLNRFVMIMFLQDDMLTPKETSWFFDTDPITGDSIRFDMTKSFEYDLIGLKTLFNQGKIDFLTIDDTHMSIEDEHLKLIAMKYL</sequence>
<keyword evidence="5" id="KW-1015">Disulfide bond</keyword>
<evidence type="ECO:0000313" key="9">
    <source>
        <dbReference type="Proteomes" id="UP000094801"/>
    </source>
</evidence>
<reference evidence="9" key="1">
    <citation type="submission" date="2016-04" db="EMBL/GenBank/DDBJ databases">
        <title>Comparative genomics of biotechnologically important yeasts.</title>
        <authorList>
            <consortium name="DOE Joint Genome Institute"/>
            <person name="Riley R."/>
            <person name="Haridas S."/>
            <person name="Wolfe K.H."/>
            <person name="Lopes M.R."/>
            <person name="Hittinger C.T."/>
            <person name="Goker M."/>
            <person name="Salamov A."/>
            <person name="Wisecaver J."/>
            <person name="Long T.M."/>
            <person name="Aerts A.L."/>
            <person name="Barry K."/>
            <person name="Choi C."/>
            <person name="Clum A."/>
            <person name="Coughlan A.Y."/>
            <person name="Deshpande S."/>
            <person name="Douglass A.P."/>
            <person name="Hanson S.J."/>
            <person name="Klenk H.-P."/>
            <person name="Labutti K."/>
            <person name="Lapidus A."/>
            <person name="Lindquist E."/>
            <person name="Lipzen A."/>
            <person name="Meier-Kolthoff J.P."/>
            <person name="Ohm R.A."/>
            <person name="Otillar R.P."/>
            <person name="Pangilinan J."/>
            <person name="Peng Y."/>
            <person name="Rokas A."/>
            <person name="Rosa C.A."/>
            <person name="Scheuner C."/>
            <person name="Sibirny A.A."/>
            <person name="Slot J.C."/>
            <person name="Stielow J.B."/>
            <person name="Sun H."/>
            <person name="Kurtzman C.P."/>
            <person name="Blackwell M."/>
            <person name="Grigoriev I.V."/>
            <person name="Jeffries T.W."/>
        </authorList>
    </citation>
    <scope>NUCLEOTIDE SEQUENCE [LARGE SCALE GENOMIC DNA]</scope>
    <source>
        <strain evidence="9">NRRL YB-2248</strain>
    </source>
</reference>
<dbReference type="Proteomes" id="UP000094801">
    <property type="component" value="Unassembled WGS sequence"/>
</dbReference>
<keyword evidence="9" id="KW-1185">Reference proteome</keyword>
<name>A0A1E4SWZ2_9ASCO</name>
<keyword evidence="6" id="KW-0325">Glycoprotein</keyword>
<dbReference type="Pfam" id="PF02089">
    <property type="entry name" value="Palm_thioest"/>
    <property type="match status" value="1"/>
</dbReference>
<evidence type="ECO:0000313" key="8">
    <source>
        <dbReference type="EMBL" id="ODV84006.1"/>
    </source>
</evidence>
<keyword evidence="3" id="KW-0732">Signal</keyword>
<proteinExistence type="predicted"/>
<evidence type="ECO:0000256" key="1">
    <source>
        <dbReference type="ARBA" id="ARBA00012423"/>
    </source>
</evidence>
<evidence type="ECO:0000256" key="7">
    <source>
        <dbReference type="ARBA" id="ARBA00031934"/>
    </source>
</evidence>
<evidence type="ECO:0000256" key="5">
    <source>
        <dbReference type="ARBA" id="ARBA00023157"/>
    </source>
</evidence>
<dbReference type="STRING" id="983967.A0A1E4SWZ2"/>
<dbReference type="EC" id="3.1.2.22" evidence="1"/>
<evidence type="ECO:0000256" key="6">
    <source>
        <dbReference type="ARBA" id="ARBA00023180"/>
    </source>
</evidence>
<dbReference type="GO" id="GO:0008474">
    <property type="term" value="F:palmitoyl-(protein) hydrolase activity"/>
    <property type="evidence" value="ECO:0007669"/>
    <property type="project" value="UniProtKB-EC"/>
</dbReference>
<gene>
    <name evidence="8" type="ORF">CANARDRAFT_177184</name>
</gene>
<dbReference type="AlphaFoldDB" id="A0A1E4SWZ2"/>
<dbReference type="PANTHER" id="PTHR11247:SF8">
    <property type="entry name" value="PALMITOYL-PROTEIN THIOESTERASE 1"/>
    <property type="match status" value="1"/>
</dbReference>
<protein>
    <recommendedName>
        <fullName evidence="2">Palmitoyl-protein thioesterase 1</fullName>
        <ecNumber evidence="1">3.1.2.22</ecNumber>
    </recommendedName>
    <alternativeName>
        <fullName evidence="7">Palmitoyl-protein hydrolase 1</fullName>
    </alternativeName>
</protein>